<feature type="binding site" evidence="7">
    <location>
        <position position="88"/>
    </location>
    <ligand>
        <name>Mg(2+)</name>
        <dbReference type="ChEBI" id="CHEBI:18420"/>
        <label>1</label>
        <note>catalytic</note>
    </ligand>
</feature>
<dbReference type="PANTHER" id="PTHR20854">
    <property type="entry name" value="INOSITOL MONOPHOSPHATASE"/>
    <property type="match status" value="1"/>
</dbReference>
<comment type="caution">
    <text evidence="9">The sequence shown here is derived from an EMBL/GenBank/DDBJ whole genome shotgun (WGS) entry which is preliminary data.</text>
</comment>
<reference evidence="9 10" key="1">
    <citation type="submission" date="2020-08" db="EMBL/GenBank/DDBJ databases">
        <title>Genomic Encyclopedia of Type Strains, Phase IV (KMG-IV): sequencing the most valuable type-strain genomes for metagenomic binning, comparative biology and taxonomic classification.</title>
        <authorList>
            <person name="Goeker M."/>
        </authorList>
    </citation>
    <scope>NUCLEOTIDE SEQUENCE [LARGE SCALE GENOMIC DNA]</scope>
    <source>
        <strain evidence="9 10">DSM 21458</strain>
    </source>
</reference>
<dbReference type="EC" id="3.1.3.25" evidence="8"/>
<organism evidence="9 10">
    <name type="scientific">Deinobacterium chartae</name>
    <dbReference type="NCBI Taxonomy" id="521158"/>
    <lineage>
        <taxon>Bacteria</taxon>
        <taxon>Thermotogati</taxon>
        <taxon>Deinococcota</taxon>
        <taxon>Deinococci</taxon>
        <taxon>Deinococcales</taxon>
        <taxon>Deinococcaceae</taxon>
        <taxon>Deinobacterium</taxon>
    </lineage>
</organism>
<dbReference type="RefSeq" id="WP_183988604.1">
    <property type="nucleotide sequence ID" value="NZ_JACHHG010000016.1"/>
</dbReference>
<dbReference type="GO" id="GO:0007165">
    <property type="term" value="P:signal transduction"/>
    <property type="evidence" value="ECO:0007669"/>
    <property type="project" value="TreeGrafter"/>
</dbReference>
<dbReference type="GO" id="GO:0046854">
    <property type="term" value="P:phosphatidylinositol phosphate biosynthetic process"/>
    <property type="evidence" value="ECO:0007669"/>
    <property type="project" value="InterPro"/>
</dbReference>
<dbReference type="PRINTS" id="PR00377">
    <property type="entry name" value="IMPHPHTASES"/>
</dbReference>
<evidence type="ECO:0000256" key="1">
    <source>
        <dbReference type="ARBA" id="ARBA00001033"/>
    </source>
</evidence>
<dbReference type="EMBL" id="JACHHG010000016">
    <property type="protein sequence ID" value="MBB6099865.1"/>
    <property type="molecule type" value="Genomic_DNA"/>
</dbReference>
<name>A0A841I7T1_9DEIO</name>
<feature type="binding site" evidence="7">
    <location>
        <position position="87"/>
    </location>
    <ligand>
        <name>Mg(2+)</name>
        <dbReference type="ChEBI" id="CHEBI:18420"/>
        <label>1</label>
        <note>catalytic</note>
    </ligand>
</feature>
<evidence type="ECO:0000313" key="10">
    <source>
        <dbReference type="Proteomes" id="UP000569951"/>
    </source>
</evidence>
<evidence type="ECO:0000256" key="6">
    <source>
        <dbReference type="ARBA" id="ARBA00022842"/>
    </source>
</evidence>
<dbReference type="Proteomes" id="UP000569951">
    <property type="component" value="Unassembled WGS sequence"/>
</dbReference>
<dbReference type="AlphaFoldDB" id="A0A841I7T1"/>
<sequence length="258" mass="28203">MNAEDRHYLACAIDAARAAGALHLYYRGQDLEVTAKGHPTDLVTRVDREAERAIRDRIRAQFPQHAVLGEEGGQDRESRFRWIVDPLDGTTNYAHGFPFSCVSVALEIDGTRRVGVIFDPQHDELFTAVRGGGAWMNGRPLQVSAQRELSGHAMLATGFPPDAGNDPHYLAVFAEFLRRGVSVRRPGSAALGLSYVACGRLDGFWDYRLKAWDLAAGLLILEEAGGRHSGLGGAASEYGRPVIASNGWLHDALLEVIR</sequence>
<dbReference type="PROSITE" id="PS00630">
    <property type="entry name" value="IMP_2"/>
    <property type="match status" value="1"/>
</dbReference>
<comment type="cofactor">
    <cofactor evidence="2 7 8">
        <name>Mg(2+)</name>
        <dbReference type="ChEBI" id="CHEBI:18420"/>
    </cofactor>
</comment>
<evidence type="ECO:0000256" key="2">
    <source>
        <dbReference type="ARBA" id="ARBA00001946"/>
    </source>
</evidence>
<keyword evidence="4 7" id="KW-0479">Metal-binding</keyword>
<dbReference type="InterPro" id="IPR000760">
    <property type="entry name" value="Inositol_monophosphatase-like"/>
</dbReference>
<evidence type="ECO:0000313" key="9">
    <source>
        <dbReference type="EMBL" id="MBB6099865.1"/>
    </source>
</evidence>
<evidence type="ECO:0000256" key="8">
    <source>
        <dbReference type="RuleBase" id="RU364068"/>
    </source>
</evidence>
<keyword evidence="5 8" id="KW-0378">Hydrolase</keyword>
<comment type="similarity">
    <text evidence="3 8">Belongs to the inositol monophosphatase superfamily.</text>
</comment>
<comment type="catalytic activity">
    <reaction evidence="1 8">
        <text>a myo-inositol phosphate + H2O = myo-inositol + phosphate</text>
        <dbReference type="Rhea" id="RHEA:24056"/>
        <dbReference type="ChEBI" id="CHEBI:15377"/>
        <dbReference type="ChEBI" id="CHEBI:17268"/>
        <dbReference type="ChEBI" id="CHEBI:43474"/>
        <dbReference type="ChEBI" id="CHEBI:84139"/>
        <dbReference type="EC" id="3.1.3.25"/>
    </reaction>
</comment>
<dbReference type="GO" id="GO:0046872">
    <property type="term" value="F:metal ion binding"/>
    <property type="evidence" value="ECO:0007669"/>
    <property type="project" value="UniProtKB-KW"/>
</dbReference>
<evidence type="ECO:0000256" key="4">
    <source>
        <dbReference type="ARBA" id="ARBA00022723"/>
    </source>
</evidence>
<keyword evidence="6 7" id="KW-0460">Magnesium</keyword>
<feature type="binding site" evidence="7">
    <location>
        <position position="70"/>
    </location>
    <ligand>
        <name>Mg(2+)</name>
        <dbReference type="ChEBI" id="CHEBI:18420"/>
        <label>1</label>
        <note>catalytic</note>
    </ligand>
</feature>
<protein>
    <recommendedName>
        <fullName evidence="8">Inositol-1-monophosphatase</fullName>
        <ecNumber evidence="8">3.1.3.25</ecNumber>
    </recommendedName>
</protein>
<evidence type="ECO:0000256" key="5">
    <source>
        <dbReference type="ARBA" id="ARBA00022801"/>
    </source>
</evidence>
<dbReference type="InterPro" id="IPR033942">
    <property type="entry name" value="IMPase"/>
</dbReference>
<evidence type="ECO:0000256" key="3">
    <source>
        <dbReference type="ARBA" id="ARBA00009759"/>
    </source>
</evidence>
<gene>
    <name evidence="9" type="ORF">HNR42_003325</name>
</gene>
<accession>A0A841I7T1</accession>
<dbReference type="Gene3D" id="3.30.540.10">
    <property type="entry name" value="Fructose-1,6-Bisphosphatase, subunit A, domain 1"/>
    <property type="match status" value="1"/>
</dbReference>
<dbReference type="Pfam" id="PF00459">
    <property type="entry name" value="Inositol_P"/>
    <property type="match status" value="1"/>
</dbReference>
<dbReference type="PANTHER" id="PTHR20854:SF4">
    <property type="entry name" value="INOSITOL-1-MONOPHOSPHATASE-RELATED"/>
    <property type="match status" value="1"/>
</dbReference>
<dbReference type="Gene3D" id="3.40.190.80">
    <property type="match status" value="1"/>
</dbReference>
<evidence type="ECO:0000256" key="7">
    <source>
        <dbReference type="PIRSR" id="PIRSR600760-2"/>
    </source>
</evidence>
<feature type="binding site" evidence="7">
    <location>
        <position position="85"/>
    </location>
    <ligand>
        <name>Mg(2+)</name>
        <dbReference type="ChEBI" id="CHEBI:18420"/>
        <label>1</label>
        <note>catalytic</note>
    </ligand>
</feature>
<dbReference type="GO" id="GO:0008934">
    <property type="term" value="F:inositol monophosphate 1-phosphatase activity"/>
    <property type="evidence" value="ECO:0007669"/>
    <property type="project" value="InterPro"/>
</dbReference>
<dbReference type="FunFam" id="3.30.540.10:FF:000003">
    <property type="entry name" value="Inositol-1-monophosphatase"/>
    <property type="match status" value="1"/>
</dbReference>
<dbReference type="CDD" id="cd01639">
    <property type="entry name" value="IMPase"/>
    <property type="match status" value="1"/>
</dbReference>
<dbReference type="GO" id="GO:0006020">
    <property type="term" value="P:inositol metabolic process"/>
    <property type="evidence" value="ECO:0007669"/>
    <property type="project" value="TreeGrafter"/>
</dbReference>
<dbReference type="InterPro" id="IPR020550">
    <property type="entry name" value="Inositol_monophosphatase_CS"/>
</dbReference>
<dbReference type="InterPro" id="IPR020583">
    <property type="entry name" value="Inositol_monoP_metal-BS"/>
</dbReference>
<keyword evidence="10" id="KW-1185">Reference proteome</keyword>
<proteinExistence type="inferred from homology"/>
<dbReference type="PROSITE" id="PS00629">
    <property type="entry name" value="IMP_1"/>
    <property type="match status" value="1"/>
</dbReference>
<dbReference type="SUPFAM" id="SSF56655">
    <property type="entry name" value="Carbohydrate phosphatase"/>
    <property type="match status" value="1"/>
</dbReference>
<feature type="binding site" evidence="7">
    <location>
        <position position="213"/>
    </location>
    <ligand>
        <name>Mg(2+)</name>
        <dbReference type="ChEBI" id="CHEBI:18420"/>
        <label>1</label>
        <note>catalytic</note>
    </ligand>
</feature>